<accession>A0A0N4Y1M8</accession>
<reference evidence="2 3" key="2">
    <citation type="submission" date="2018-11" db="EMBL/GenBank/DDBJ databases">
        <authorList>
            <consortium name="Pathogen Informatics"/>
        </authorList>
    </citation>
    <scope>NUCLEOTIDE SEQUENCE [LARGE SCALE GENOMIC DNA]</scope>
</reference>
<reference evidence="4" key="1">
    <citation type="submission" date="2017-02" db="UniProtKB">
        <authorList>
            <consortium name="WormBaseParasite"/>
        </authorList>
    </citation>
    <scope>IDENTIFICATION</scope>
</reference>
<keyword evidence="1" id="KW-1133">Transmembrane helix</keyword>
<dbReference type="Proteomes" id="UP000271162">
    <property type="component" value="Unassembled WGS sequence"/>
</dbReference>
<dbReference type="WBParaSite" id="NBR_0000953401-mRNA-1">
    <property type="protein sequence ID" value="NBR_0000953401-mRNA-1"/>
    <property type="gene ID" value="NBR_0000953401"/>
</dbReference>
<feature type="transmembrane region" description="Helical" evidence="1">
    <location>
        <begin position="20"/>
        <end position="39"/>
    </location>
</feature>
<gene>
    <name evidence="2" type="ORF">NBR_LOCUS9535</name>
</gene>
<evidence type="ECO:0000313" key="3">
    <source>
        <dbReference type="Proteomes" id="UP000271162"/>
    </source>
</evidence>
<evidence type="ECO:0000313" key="4">
    <source>
        <dbReference type="WBParaSite" id="NBR_0000953401-mRNA-1"/>
    </source>
</evidence>
<keyword evidence="1" id="KW-0812">Transmembrane</keyword>
<proteinExistence type="predicted"/>
<evidence type="ECO:0000256" key="1">
    <source>
        <dbReference type="SAM" id="Phobius"/>
    </source>
</evidence>
<sequence length="121" mass="13728">MAWPPGQAGFEAGAFRAKDYIASHSAIRALGTFFVCFYYSSLFPFQKSTLPGANQFMVIKTEEKNVVNQGTTLSMNISRSEVCQESIKMVMDIVPETIRHKTYVEVIRYAYTFVLDKYSQS</sequence>
<keyword evidence="1" id="KW-0472">Membrane</keyword>
<evidence type="ECO:0000313" key="2">
    <source>
        <dbReference type="EMBL" id="VDL73124.1"/>
    </source>
</evidence>
<keyword evidence="3" id="KW-1185">Reference proteome</keyword>
<organism evidence="4">
    <name type="scientific">Nippostrongylus brasiliensis</name>
    <name type="common">Rat hookworm</name>
    <dbReference type="NCBI Taxonomy" id="27835"/>
    <lineage>
        <taxon>Eukaryota</taxon>
        <taxon>Metazoa</taxon>
        <taxon>Ecdysozoa</taxon>
        <taxon>Nematoda</taxon>
        <taxon>Chromadorea</taxon>
        <taxon>Rhabditida</taxon>
        <taxon>Rhabditina</taxon>
        <taxon>Rhabditomorpha</taxon>
        <taxon>Strongyloidea</taxon>
        <taxon>Heligmosomidae</taxon>
        <taxon>Nippostrongylus</taxon>
    </lineage>
</organism>
<protein>
    <submittedName>
        <fullName evidence="4">Tctex1 domain-containing protein 2</fullName>
    </submittedName>
</protein>
<dbReference type="EMBL" id="UYSL01020155">
    <property type="protein sequence ID" value="VDL73124.1"/>
    <property type="molecule type" value="Genomic_DNA"/>
</dbReference>
<name>A0A0N4Y1M8_NIPBR</name>
<dbReference type="AlphaFoldDB" id="A0A0N4Y1M8"/>